<dbReference type="Proteomes" id="UP000036681">
    <property type="component" value="Unplaced"/>
</dbReference>
<sequence length="121" mass="13200">MQHKYATFLPPLRARISNLDELIIDVYGGCALIETRFGGGGRQAVAVGRVDAVSRCGSRILGEFLCERVFVAHLLCWLRRDSLHGVTLQPSPRAPQPPNETSSTPIYASRPASTLISPLLT</sequence>
<feature type="region of interest" description="Disordered" evidence="1">
    <location>
        <begin position="87"/>
        <end position="121"/>
    </location>
</feature>
<name>A0A0M3I319_ASCLU</name>
<feature type="compositionally biased region" description="Polar residues" evidence="1">
    <location>
        <begin position="99"/>
        <end position="121"/>
    </location>
</feature>
<evidence type="ECO:0000256" key="1">
    <source>
        <dbReference type="SAM" id="MobiDB-lite"/>
    </source>
</evidence>
<evidence type="ECO:0000313" key="2">
    <source>
        <dbReference type="Proteomes" id="UP000036681"/>
    </source>
</evidence>
<proteinExistence type="predicted"/>
<keyword evidence="2" id="KW-1185">Reference proteome</keyword>
<organism evidence="2 3">
    <name type="scientific">Ascaris lumbricoides</name>
    <name type="common">Giant roundworm</name>
    <dbReference type="NCBI Taxonomy" id="6252"/>
    <lineage>
        <taxon>Eukaryota</taxon>
        <taxon>Metazoa</taxon>
        <taxon>Ecdysozoa</taxon>
        <taxon>Nematoda</taxon>
        <taxon>Chromadorea</taxon>
        <taxon>Rhabditida</taxon>
        <taxon>Spirurina</taxon>
        <taxon>Ascaridomorpha</taxon>
        <taxon>Ascaridoidea</taxon>
        <taxon>Ascarididae</taxon>
        <taxon>Ascaris</taxon>
    </lineage>
</organism>
<protein>
    <submittedName>
        <fullName evidence="3">Uncharacterized protein</fullName>
    </submittedName>
</protein>
<accession>A0A0M3I319</accession>
<evidence type="ECO:0000313" key="3">
    <source>
        <dbReference type="WBParaSite" id="ALUE_0001098101-mRNA-1"/>
    </source>
</evidence>
<reference evidence="3" key="1">
    <citation type="submission" date="2017-02" db="UniProtKB">
        <authorList>
            <consortium name="WormBaseParasite"/>
        </authorList>
    </citation>
    <scope>IDENTIFICATION</scope>
</reference>
<dbReference type="AlphaFoldDB" id="A0A0M3I319"/>
<dbReference type="WBParaSite" id="ALUE_0001098101-mRNA-1">
    <property type="protein sequence ID" value="ALUE_0001098101-mRNA-1"/>
    <property type="gene ID" value="ALUE_0001098101"/>
</dbReference>